<dbReference type="GO" id="GO:0031298">
    <property type="term" value="C:replication fork protection complex"/>
    <property type="evidence" value="ECO:0007669"/>
    <property type="project" value="TreeGrafter"/>
</dbReference>
<dbReference type="InterPro" id="IPR006906">
    <property type="entry name" value="Timeless_N"/>
</dbReference>
<dbReference type="Proteomes" id="UP001234989">
    <property type="component" value="Chromosome 3"/>
</dbReference>
<comment type="subcellular location">
    <subcellularLocation>
        <location evidence="1">Nucleus</location>
    </subcellularLocation>
</comment>
<dbReference type="GO" id="GO:0003677">
    <property type="term" value="F:DNA binding"/>
    <property type="evidence" value="ECO:0007669"/>
    <property type="project" value="TreeGrafter"/>
</dbReference>
<feature type="compositionally biased region" description="Basic and acidic residues" evidence="4">
    <location>
        <begin position="999"/>
        <end position="1017"/>
    </location>
</feature>
<dbReference type="GO" id="GO:0000076">
    <property type="term" value="P:DNA replication checkpoint signaling"/>
    <property type="evidence" value="ECO:0007669"/>
    <property type="project" value="TreeGrafter"/>
</dbReference>
<evidence type="ECO:0000259" key="5">
    <source>
        <dbReference type="Pfam" id="PF04821"/>
    </source>
</evidence>
<name>A0AAF0TML8_SOLVR</name>
<feature type="compositionally biased region" description="Polar residues" evidence="4">
    <location>
        <begin position="1270"/>
        <end position="1279"/>
    </location>
</feature>
<dbReference type="PANTHER" id="PTHR22940:SF4">
    <property type="entry name" value="PROTEIN TIMELESS HOMOLOG"/>
    <property type="match status" value="1"/>
</dbReference>
<evidence type="ECO:0000256" key="3">
    <source>
        <dbReference type="ARBA" id="ARBA00023306"/>
    </source>
</evidence>
<protein>
    <recommendedName>
        <fullName evidence="5">Timeless N-terminal domain-containing protein</fullName>
    </recommendedName>
</protein>
<evidence type="ECO:0000313" key="6">
    <source>
        <dbReference type="EMBL" id="WMV20648.1"/>
    </source>
</evidence>
<organism evidence="6 7">
    <name type="scientific">Solanum verrucosum</name>
    <dbReference type="NCBI Taxonomy" id="315347"/>
    <lineage>
        <taxon>Eukaryota</taxon>
        <taxon>Viridiplantae</taxon>
        <taxon>Streptophyta</taxon>
        <taxon>Embryophyta</taxon>
        <taxon>Tracheophyta</taxon>
        <taxon>Spermatophyta</taxon>
        <taxon>Magnoliopsida</taxon>
        <taxon>eudicotyledons</taxon>
        <taxon>Gunneridae</taxon>
        <taxon>Pentapetalae</taxon>
        <taxon>asterids</taxon>
        <taxon>lamiids</taxon>
        <taxon>Solanales</taxon>
        <taxon>Solanaceae</taxon>
        <taxon>Solanoideae</taxon>
        <taxon>Solaneae</taxon>
        <taxon>Solanum</taxon>
    </lineage>
</organism>
<feature type="region of interest" description="Disordered" evidence="4">
    <location>
        <begin position="997"/>
        <end position="1031"/>
    </location>
</feature>
<feature type="region of interest" description="Disordered" evidence="4">
    <location>
        <begin position="971"/>
        <end position="990"/>
    </location>
</feature>
<feature type="domain" description="Timeless N-terminal" evidence="5">
    <location>
        <begin position="25"/>
        <end position="133"/>
    </location>
</feature>
<dbReference type="Pfam" id="PF04821">
    <property type="entry name" value="TIMELESS"/>
    <property type="match status" value="2"/>
</dbReference>
<feature type="region of interest" description="Disordered" evidence="4">
    <location>
        <begin position="1217"/>
        <end position="1342"/>
    </location>
</feature>
<keyword evidence="2" id="KW-0539">Nucleus</keyword>
<keyword evidence="7" id="KW-1185">Reference proteome</keyword>
<gene>
    <name evidence="6" type="ORF">MTR67_014033</name>
</gene>
<accession>A0AAF0TML8</accession>
<evidence type="ECO:0000313" key="7">
    <source>
        <dbReference type="Proteomes" id="UP001234989"/>
    </source>
</evidence>
<feature type="compositionally biased region" description="Basic and acidic residues" evidence="4">
    <location>
        <begin position="1285"/>
        <end position="1295"/>
    </location>
</feature>
<evidence type="ECO:0000256" key="1">
    <source>
        <dbReference type="ARBA" id="ARBA00004123"/>
    </source>
</evidence>
<dbReference type="GO" id="GO:0043111">
    <property type="term" value="P:replication fork arrest"/>
    <property type="evidence" value="ECO:0007669"/>
    <property type="project" value="TreeGrafter"/>
</dbReference>
<sequence>MEGLSIICAGLGIIEEDDDGNRIGYTKGNYCLDNLKDLLRFLRRDDPQTREVFKQVCKWNIVGKDLIPIIEYFQDDRNLLLNAVKVMVFLTMPIESTSNDIPQQIELLWGIKSSITFSEAVPVIMSLLESPLENLACVLKGERLSPLATRRGEARDLKSIPRLELEFATAAAAIGNLKSTVATAAAASSRLLLLLSLKKYREEEEEEFFLENEAFTEDDWKMVQLVLTLFRNVLAIQDISTQQKSGGSMIEFVFLRDRFLELLFQENVMEVILVLSQQVGGACSYLRHDNLLLLETFYYIFMGQLPELIAKAHFKDPKVDEDNDISINSLKDIMEEERQKRKVIRQRNLGCYTQFSGTFTRFSLDGSKTLIKGNPCSVSNDPLIIAHTKHRGPAKRTVWDQGRVPATNNKILNLLYDFINQFLGGGYNVLMQSVRDDIEKEHHAIQNSDIVIFFQVAQFVTSFQYNKFLNQPHEEVDAQEPMDSRAGSILFRGCICGPIAESLNISMFQLVLSRWRFSLETLKETNDCKFLYVAGSLIKTMLLMLELVLKQSPEDSKEHRTSRILLYKLFYDQTEEGMTQFLLNQIKSFDTHKQAKSYLADLVEIINTVIKLMENLQARGSLRISKKLRKKRPKTAVTGDKKENDDELIRDSASFGLPVGGSSHEFRDTGLAHNGEDAIDSNKVDEHIGCTTVNEDQMVVESTDTTHNNAAGSGSEKSNNLHVVGKGEEDITILDQVNQPVPLETQSGRHQNTLPEMQQKLSDDVNDEYDHGGDYSSGDENVLTTEDDLKISALVSTLANNSTIHNLCWLLKYYKSNSIITNNSVIHILQKICDDLELTPMLYQLSLLTIFYDILEEQKSRPCREYESIVFFLTNLVRGMLCKMKSNPLLFIEVLFWKSRRECHYLTCDSMLKDLSQFKNGKNSSGVKMTGEIGSSEANGWTRRSLADALGDDEADFPLDFSDAVRNKAEVTNRSSQSLGEGAESPASISNDENYAMNEKQHSEKQKQSVEQESQREPKRRKLQALNDESRQKAEQLFERYKDSQNCCDLIAEALDPDGKISPLQVTRALKQLGYKIPRKKKTLNASAPDKPRNEEKVLESDLRLQNSDILEEGTSQRRHLHTRKRVQAFSQEQEQKIKDLFEQFKDHKRCSHMIATALDSEGTLSAAKISRKLKQLGLYVPKKRSLETNLQLMDEASDASTKGSDNSDDETLLSMRRSKHQGKGSTSEGGENQNTRKKSSKDASDDELLTSLLVKTQKAVPQSEDGKLNINSMKTSSESDIEDKDAYDSERGELDQATAMEVTGFNNTASDVDGDVDAGNLATDLSSEQDVPPGNQGDQQLQDKFHSELSDFEDDDASLEAPIITVSRRRLRMVIDVEEDD</sequence>
<proteinExistence type="predicted"/>
<keyword evidence="3" id="KW-0131">Cell cycle</keyword>
<evidence type="ECO:0000256" key="4">
    <source>
        <dbReference type="SAM" id="MobiDB-lite"/>
    </source>
</evidence>
<evidence type="ECO:0000256" key="2">
    <source>
        <dbReference type="ARBA" id="ARBA00023242"/>
    </source>
</evidence>
<feature type="compositionally biased region" description="Polar residues" evidence="4">
    <location>
        <begin position="1224"/>
        <end position="1234"/>
    </location>
</feature>
<dbReference type="InterPro" id="IPR044998">
    <property type="entry name" value="Timeless"/>
</dbReference>
<dbReference type="EMBL" id="CP133614">
    <property type="protein sequence ID" value="WMV20648.1"/>
    <property type="molecule type" value="Genomic_DNA"/>
</dbReference>
<dbReference type="GO" id="GO:0006281">
    <property type="term" value="P:DNA repair"/>
    <property type="evidence" value="ECO:0007669"/>
    <property type="project" value="TreeGrafter"/>
</dbReference>
<feature type="domain" description="Timeless N-terminal" evidence="5">
    <location>
        <begin position="211"/>
        <end position="360"/>
    </location>
</feature>
<reference evidence="6" key="1">
    <citation type="submission" date="2023-08" db="EMBL/GenBank/DDBJ databases">
        <title>A de novo genome assembly of Solanum verrucosum Schlechtendal, a Mexican diploid species geographically isolated from the other diploid A-genome species in potato relatives.</title>
        <authorList>
            <person name="Hosaka K."/>
        </authorList>
    </citation>
    <scope>NUCLEOTIDE SEQUENCE</scope>
    <source>
        <tissue evidence="6">Young leaves</tissue>
    </source>
</reference>
<dbReference type="PANTHER" id="PTHR22940">
    <property type="entry name" value="TIMEOUT/TIMELESS-2"/>
    <property type="match status" value="1"/>
</dbReference>